<accession>A0A812P582</accession>
<evidence type="ECO:0000313" key="2">
    <source>
        <dbReference type="EMBL" id="CAE7350714.1"/>
    </source>
</evidence>
<dbReference type="EMBL" id="CAJNJA010014810">
    <property type="protein sequence ID" value="CAE7350714.1"/>
    <property type="molecule type" value="Genomic_DNA"/>
</dbReference>
<dbReference type="Proteomes" id="UP000601435">
    <property type="component" value="Unassembled WGS sequence"/>
</dbReference>
<reference evidence="2" key="1">
    <citation type="submission" date="2021-02" db="EMBL/GenBank/DDBJ databases">
        <authorList>
            <person name="Dougan E. K."/>
            <person name="Rhodes N."/>
            <person name="Thang M."/>
            <person name="Chan C."/>
        </authorList>
    </citation>
    <scope>NUCLEOTIDE SEQUENCE</scope>
</reference>
<feature type="region of interest" description="Disordered" evidence="1">
    <location>
        <begin position="1"/>
        <end position="44"/>
    </location>
</feature>
<protein>
    <submittedName>
        <fullName evidence="2">Uncharacterized protein</fullName>
    </submittedName>
</protein>
<dbReference type="AlphaFoldDB" id="A0A812P582"/>
<proteinExistence type="predicted"/>
<name>A0A812P582_9DINO</name>
<feature type="compositionally biased region" description="Low complexity" evidence="1">
    <location>
        <begin position="97"/>
        <end position="106"/>
    </location>
</feature>
<dbReference type="OrthoDB" id="10419614at2759"/>
<evidence type="ECO:0000313" key="3">
    <source>
        <dbReference type="Proteomes" id="UP000601435"/>
    </source>
</evidence>
<feature type="non-terminal residue" evidence="2">
    <location>
        <position position="1"/>
    </location>
</feature>
<evidence type="ECO:0000256" key="1">
    <source>
        <dbReference type="SAM" id="MobiDB-lite"/>
    </source>
</evidence>
<feature type="compositionally biased region" description="Basic and acidic residues" evidence="1">
    <location>
        <begin position="24"/>
        <end position="44"/>
    </location>
</feature>
<comment type="caution">
    <text evidence="2">The sequence shown here is derived from an EMBL/GenBank/DDBJ whole genome shotgun (WGS) entry which is preliminary data.</text>
</comment>
<gene>
    <name evidence="2" type="ORF">SNEC2469_LOCUS9105</name>
</gene>
<keyword evidence="3" id="KW-1185">Reference proteome</keyword>
<feature type="region of interest" description="Disordered" evidence="1">
    <location>
        <begin position="97"/>
        <end position="120"/>
    </location>
</feature>
<sequence>ESPASSSDAKGKAGGSTGSGATKAVEEAKPDASKPSKDVSADGKKGRLLGDVWIDIAEEGAAEEALGERDFLREPTPGGAASGVFLSFEDLGKETADPAADAAMPSPEAPPTPGKAEAGDAPRFAFLPELSLSQALKERADSFLAMQTEFGRGVRRNGHRMCSKKQKKMWWISSVSLAPQCEHLDSYLDQYEIALISWRDSGNTLFQPLLACHLPRGSTPAGLSTQTVSRLDRLRKLGANITFHSLSFIDRAPDARMHAVPKLKKQTVDLECIAGTYMRLDIPQILDNAMAFQGDAGMQYDARHALYTDMDIMWWRKVSPAELLDSVRSRVFAAAYSSQLKKFEGARNAGVILFDLPIFRIVQPRLLAWAFAKDPATGAIQMSEKLISSQDQGLL</sequence>
<organism evidence="2 3">
    <name type="scientific">Symbiodinium necroappetens</name>
    <dbReference type="NCBI Taxonomy" id="1628268"/>
    <lineage>
        <taxon>Eukaryota</taxon>
        <taxon>Sar</taxon>
        <taxon>Alveolata</taxon>
        <taxon>Dinophyceae</taxon>
        <taxon>Suessiales</taxon>
        <taxon>Symbiodiniaceae</taxon>
        <taxon>Symbiodinium</taxon>
    </lineage>
</organism>
<feature type="non-terminal residue" evidence="2">
    <location>
        <position position="395"/>
    </location>
</feature>